<gene>
    <name evidence="2" type="ORF">PLEOSDRAFT_1037601</name>
</gene>
<accession>A0A067NPV8</accession>
<feature type="coiled-coil region" evidence="1">
    <location>
        <begin position="39"/>
        <end position="66"/>
    </location>
</feature>
<evidence type="ECO:0000256" key="1">
    <source>
        <dbReference type="SAM" id="Coils"/>
    </source>
</evidence>
<keyword evidence="1" id="KW-0175">Coiled coil</keyword>
<dbReference type="VEuPathDB" id="FungiDB:PLEOSDRAFT_1037601"/>
<reference evidence="3" key="1">
    <citation type="journal article" date="2014" name="Proc. Natl. Acad. Sci. U.S.A.">
        <title>Extensive sampling of basidiomycete genomes demonstrates inadequacy of the white-rot/brown-rot paradigm for wood decay fungi.</title>
        <authorList>
            <person name="Riley R."/>
            <person name="Salamov A.A."/>
            <person name="Brown D.W."/>
            <person name="Nagy L.G."/>
            <person name="Floudas D."/>
            <person name="Held B.W."/>
            <person name="Levasseur A."/>
            <person name="Lombard V."/>
            <person name="Morin E."/>
            <person name="Otillar R."/>
            <person name="Lindquist E.A."/>
            <person name="Sun H."/>
            <person name="LaButti K.M."/>
            <person name="Schmutz J."/>
            <person name="Jabbour D."/>
            <person name="Luo H."/>
            <person name="Baker S.E."/>
            <person name="Pisabarro A.G."/>
            <person name="Walton J.D."/>
            <person name="Blanchette R.A."/>
            <person name="Henrissat B."/>
            <person name="Martin F."/>
            <person name="Cullen D."/>
            <person name="Hibbett D.S."/>
            <person name="Grigoriev I.V."/>
        </authorList>
    </citation>
    <scope>NUCLEOTIDE SEQUENCE [LARGE SCALE GENOMIC DNA]</scope>
    <source>
        <strain evidence="3">PC15</strain>
    </source>
</reference>
<dbReference type="InParanoid" id="A0A067NPV8"/>
<dbReference type="HOGENOM" id="CLU_202230_0_0_1"/>
<organism evidence="2 3">
    <name type="scientific">Pleurotus ostreatus (strain PC15)</name>
    <name type="common">Oyster mushroom</name>
    <dbReference type="NCBI Taxonomy" id="1137138"/>
    <lineage>
        <taxon>Eukaryota</taxon>
        <taxon>Fungi</taxon>
        <taxon>Dikarya</taxon>
        <taxon>Basidiomycota</taxon>
        <taxon>Agaricomycotina</taxon>
        <taxon>Agaricomycetes</taxon>
        <taxon>Agaricomycetidae</taxon>
        <taxon>Agaricales</taxon>
        <taxon>Pleurotineae</taxon>
        <taxon>Pleurotaceae</taxon>
        <taxon>Pleurotus</taxon>
    </lineage>
</organism>
<name>A0A067NPV8_PLEO1</name>
<proteinExistence type="predicted"/>
<feature type="non-terminal residue" evidence="2">
    <location>
        <position position="1"/>
    </location>
</feature>
<dbReference type="EMBL" id="KL198006">
    <property type="protein sequence ID" value="KDQ30108.1"/>
    <property type="molecule type" value="Genomic_DNA"/>
</dbReference>
<sequence>PEITVTDLVKQKEKNRLREQTLKDKRAKLAAFQGLPPNLDIARHELQKAQDEYIKLMQLRERLLGKMADGLN</sequence>
<evidence type="ECO:0000313" key="2">
    <source>
        <dbReference type="EMBL" id="KDQ30108.1"/>
    </source>
</evidence>
<protein>
    <submittedName>
        <fullName evidence="2">Uncharacterized protein</fullName>
    </submittedName>
</protein>
<dbReference type="Proteomes" id="UP000027073">
    <property type="component" value="Unassembled WGS sequence"/>
</dbReference>
<dbReference type="AlphaFoldDB" id="A0A067NPV8"/>
<dbReference type="OrthoDB" id="5372507at2759"/>
<evidence type="ECO:0000313" key="3">
    <source>
        <dbReference type="Proteomes" id="UP000027073"/>
    </source>
</evidence>